<organism evidence="8 9">
    <name type="scientific">Saccharomycodes ludwigii</name>
    <dbReference type="NCBI Taxonomy" id="36035"/>
    <lineage>
        <taxon>Eukaryota</taxon>
        <taxon>Fungi</taxon>
        <taxon>Dikarya</taxon>
        <taxon>Ascomycota</taxon>
        <taxon>Saccharomycotina</taxon>
        <taxon>Saccharomycetes</taxon>
        <taxon>Saccharomycodales</taxon>
        <taxon>Saccharomycodaceae</taxon>
        <taxon>Saccharomycodes</taxon>
    </lineage>
</organism>
<dbReference type="PANTHER" id="PTHR12748:SF0">
    <property type="entry name" value="ORIGIN RECOGNITION COMPLEX SUBUNIT 3"/>
    <property type="match status" value="1"/>
</dbReference>
<evidence type="ECO:0000259" key="7">
    <source>
        <dbReference type="Pfam" id="PF18137"/>
    </source>
</evidence>
<evidence type="ECO:0000256" key="2">
    <source>
        <dbReference type="ARBA" id="ARBA00010977"/>
    </source>
</evidence>
<evidence type="ECO:0000256" key="4">
    <source>
        <dbReference type="ARBA" id="ARBA00023125"/>
    </source>
</evidence>
<dbReference type="InterPro" id="IPR020795">
    <property type="entry name" value="ORC3"/>
</dbReference>
<keyword evidence="9" id="KW-1185">Reference proteome</keyword>
<gene>
    <name evidence="8" type="ORF">SCODWIG_01935</name>
</gene>
<evidence type="ECO:0000256" key="5">
    <source>
        <dbReference type="ARBA" id="ARBA00023242"/>
    </source>
</evidence>
<comment type="similarity">
    <text evidence="2">Belongs to the ORC3 family.</text>
</comment>
<dbReference type="GO" id="GO:0031261">
    <property type="term" value="C:DNA replication preinitiation complex"/>
    <property type="evidence" value="ECO:0007669"/>
    <property type="project" value="TreeGrafter"/>
</dbReference>
<dbReference type="CDD" id="cd20704">
    <property type="entry name" value="Orc3"/>
    <property type="match status" value="1"/>
</dbReference>
<dbReference type="GO" id="GO:0005664">
    <property type="term" value="C:nuclear origin of replication recognition complex"/>
    <property type="evidence" value="ECO:0007669"/>
    <property type="project" value="InterPro"/>
</dbReference>
<dbReference type="VEuPathDB" id="FungiDB:SCODWIG_01935"/>
<evidence type="ECO:0000313" key="8">
    <source>
        <dbReference type="EMBL" id="SSD60174.1"/>
    </source>
</evidence>
<evidence type="ECO:0000259" key="6">
    <source>
        <dbReference type="Pfam" id="PF07034"/>
    </source>
</evidence>
<comment type="subcellular location">
    <subcellularLocation>
        <location evidence="1">Nucleus</location>
    </subcellularLocation>
</comment>
<feature type="domain" description="Origin recognition complex subunit 3 N-terminal" evidence="6">
    <location>
        <begin position="6"/>
        <end position="337"/>
    </location>
</feature>
<sequence length="649" mass="75472">MDLKGFSEASKTHYIVVPPPPNNTDDINVVNHQSLNNSIPFVPLLNGKESIDALTKRWELYNALNCQFHSKIDNLLTQTNQIVYEKIYKILSSKNTTTSKGIFTSLFLLGSDSNLNIPSPADTENKINVIVSLTPKESPNVRMMIKRSMFELLAIASERIDPMTYNVSENLKEITLLGVEYDLSLLKNFKNILKKDLKLIYNFKEADSFSFQVMDDFLQILKTMTTYDGIEVGAIFHVSTNLTNIEKNLRQKSIRLIKKNMHCVDLSKNKNFELTNKIFETFLITVDGKLHLSSSLLSFTLDKMANCDSKNKLVDTLIKILDYSLMFYFFNTSFSIFVDIPNLVFFNENYVKELVKCKTFQKFIEKLVETHEPSENILDLLENKHNALEDFFAKLLISQNPRTEYLFKVKNILETELHITNYNLIEIYYNLLLQNNKGENKILDYLVHNWPECANFEEKLAFPNVEIICQELFMLDNKSDLLSENLFPKMRSNIEDDLLSCDRLIPSIKVLGLDTNDENLFSLSHVMDPPSTYFFSLYREASAFFNIYDFYVAFKTCLPKDVILKYIMSHINNYKDNEDYNDATYLQVDILKNFLEENNNDKELFFDKLALIWFIQCVTEFKYMGIIKDEANTRKSLSGILEKQIWRGI</sequence>
<dbReference type="Proteomes" id="UP000262825">
    <property type="component" value="Unassembled WGS sequence"/>
</dbReference>
<keyword evidence="3" id="KW-0235">DNA replication</keyword>
<dbReference type="InterPro" id="IPR040855">
    <property type="entry name" value="ORC_WH_C"/>
</dbReference>
<accession>A0A376B6R6</accession>
<evidence type="ECO:0000313" key="9">
    <source>
        <dbReference type="Proteomes" id="UP000262825"/>
    </source>
</evidence>
<reference evidence="9" key="1">
    <citation type="submission" date="2018-06" db="EMBL/GenBank/DDBJ databases">
        <authorList>
            <person name="Guldener U."/>
        </authorList>
    </citation>
    <scope>NUCLEOTIDE SEQUENCE [LARGE SCALE GENOMIC DNA]</scope>
    <source>
        <strain evidence="9">UTAD17</strain>
    </source>
</reference>
<proteinExistence type="inferred from homology"/>
<dbReference type="GO" id="GO:0005656">
    <property type="term" value="C:nuclear pre-replicative complex"/>
    <property type="evidence" value="ECO:0007669"/>
    <property type="project" value="TreeGrafter"/>
</dbReference>
<dbReference type="GO" id="GO:0003688">
    <property type="term" value="F:DNA replication origin binding"/>
    <property type="evidence" value="ECO:0007669"/>
    <property type="project" value="TreeGrafter"/>
</dbReference>
<keyword evidence="5" id="KW-0539">Nucleus</keyword>
<dbReference type="Pfam" id="PF07034">
    <property type="entry name" value="ORC3_N"/>
    <property type="match status" value="1"/>
</dbReference>
<feature type="domain" description="Origin recognition complex subunit 3 winged helix C-terminal" evidence="7">
    <location>
        <begin position="491"/>
        <end position="646"/>
    </location>
</feature>
<dbReference type="Pfam" id="PF18137">
    <property type="entry name" value="WHD_ORC"/>
    <property type="match status" value="1"/>
</dbReference>
<dbReference type="GO" id="GO:0006270">
    <property type="term" value="P:DNA replication initiation"/>
    <property type="evidence" value="ECO:0007669"/>
    <property type="project" value="TreeGrafter"/>
</dbReference>
<evidence type="ECO:0000256" key="1">
    <source>
        <dbReference type="ARBA" id="ARBA00004123"/>
    </source>
</evidence>
<name>A0A376B6R6_9ASCO</name>
<evidence type="ECO:0000256" key="3">
    <source>
        <dbReference type="ARBA" id="ARBA00022705"/>
    </source>
</evidence>
<dbReference type="PANTHER" id="PTHR12748">
    <property type="entry name" value="ORIGIN RECOGNITION COMPLEX SUBUNIT 3"/>
    <property type="match status" value="1"/>
</dbReference>
<dbReference type="AlphaFoldDB" id="A0A376B6R6"/>
<keyword evidence="4" id="KW-0238">DNA-binding</keyword>
<protein>
    <submittedName>
        <fullName evidence="8">Related to Origin recognition complex subunit 3</fullName>
    </submittedName>
</protein>
<dbReference type="EMBL" id="UFAJ01000289">
    <property type="protein sequence ID" value="SSD60174.1"/>
    <property type="molecule type" value="Genomic_DNA"/>
</dbReference>
<dbReference type="InterPro" id="IPR045667">
    <property type="entry name" value="ORC3_N"/>
</dbReference>